<evidence type="ECO:0000313" key="6">
    <source>
        <dbReference type="EMBL" id="KAF2120997.1"/>
    </source>
</evidence>
<dbReference type="OrthoDB" id="66881at2759"/>
<dbReference type="PANTHER" id="PTHR43098">
    <property type="entry name" value="L-ORNITHINE N(5)-MONOOXYGENASE-RELATED"/>
    <property type="match status" value="1"/>
</dbReference>
<gene>
    <name evidence="6" type="ORF">BDV96DRAFT_283413</name>
</gene>
<feature type="compositionally biased region" description="Low complexity" evidence="5">
    <location>
        <begin position="478"/>
        <end position="489"/>
    </location>
</feature>
<organism evidence="6 7">
    <name type="scientific">Lophiotrema nucula</name>
    <dbReference type="NCBI Taxonomy" id="690887"/>
    <lineage>
        <taxon>Eukaryota</taxon>
        <taxon>Fungi</taxon>
        <taxon>Dikarya</taxon>
        <taxon>Ascomycota</taxon>
        <taxon>Pezizomycotina</taxon>
        <taxon>Dothideomycetes</taxon>
        <taxon>Pleosporomycetidae</taxon>
        <taxon>Pleosporales</taxon>
        <taxon>Lophiotremataceae</taxon>
        <taxon>Lophiotrema</taxon>
    </lineage>
</organism>
<dbReference type="Gene3D" id="3.50.50.60">
    <property type="entry name" value="FAD/NAD(P)-binding domain"/>
    <property type="match status" value="2"/>
</dbReference>
<dbReference type="GO" id="GO:0050660">
    <property type="term" value="F:flavin adenine dinucleotide binding"/>
    <property type="evidence" value="ECO:0007669"/>
    <property type="project" value="InterPro"/>
</dbReference>
<evidence type="ECO:0000256" key="4">
    <source>
        <dbReference type="ARBA" id="ARBA00023002"/>
    </source>
</evidence>
<keyword evidence="2" id="KW-0274">FAD</keyword>
<dbReference type="GO" id="GO:0004499">
    <property type="term" value="F:N,N-dimethylaniline monooxygenase activity"/>
    <property type="evidence" value="ECO:0007669"/>
    <property type="project" value="InterPro"/>
</dbReference>
<dbReference type="InterPro" id="IPR036188">
    <property type="entry name" value="FAD/NAD-bd_sf"/>
</dbReference>
<dbReference type="Pfam" id="PF00743">
    <property type="entry name" value="FMO-like"/>
    <property type="match status" value="1"/>
</dbReference>
<name>A0A6A5ZQ36_9PLEO</name>
<evidence type="ECO:0000256" key="1">
    <source>
        <dbReference type="ARBA" id="ARBA00022630"/>
    </source>
</evidence>
<dbReference type="GO" id="GO:0050661">
    <property type="term" value="F:NADP binding"/>
    <property type="evidence" value="ECO:0007669"/>
    <property type="project" value="InterPro"/>
</dbReference>
<dbReference type="InterPro" id="IPR050775">
    <property type="entry name" value="FAD-binding_Monooxygenases"/>
</dbReference>
<feature type="region of interest" description="Disordered" evidence="5">
    <location>
        <begin position="478"/>
        <end position="499"/>
    </location>
</feature>
<reference evidence="6" key="1">
    <citation type="journal article" date="2020" name="Stud. Mycol.">
        <title>101 Dothideomycetes genomes: a test case for predicting lifestyles and emergence of pathogens.</title>
        <authorList>
            <person name="Haridas S."/>
            <person name="Albert R."/>
            <person name="Binder M."/>
            <person name="Bloem J."/>
            <person name="Labutti K."/>
            <person name="Salamov A."/>
            <person name="Andreopoulos B."/>
            <person name="Baker S."/>
            <person name="Barry K."/>
            <person name="Bills G."/>
            <person name="Bluhm B."/>
            <person name="Cannon C."/>
            <person name="Castanera R."/>
            <person name="Culley D."/>
            <person name="Daum C."/>
            <person name="Ezra D."/>
            <person name="Gonzalez J."/>
            <person name="Henrissat B."/>
            <person name="Kuo A."/>
            <person name="Liang C."/>
            <person name="Lipzen A."/>
            <person name="Lutzoni F."/>
            <person name="Magnuson J."/>
            <person name="Mondo S."/>
            <person name="Nolan M."/>
            <person name="Ohm R."/>
            <person name="Pangilinan J."/>
            <person name="Park H.-J."/>
            <person name="Ramirez L."/>
            <person name="Alfaro M."/>
            <person name="Sun H."/>
            <person name="Tritt A."/>
            <person name="Yoshinaga Y."/>
            <person name="Zwiers L.-H."/>
            <person name="Turgeon B."/>
            <person name="Goodwin S."/>
            <person name="Spatafora J."/>
            <person name="Crous P."/>
            <person name="Grigoriev I."/>
        </authorList>
    </citation>
    <scope>NUCLEOTIDE SEQUENCE</scope>
    <source>
        <strain evidence="6">CBS 627.86</strain>
    </source>
</reference>
<proteinExistence type="predicted"/>
<evidence type="ECO:0000313" key="7">
    <source>
        <dbReference type="Proteomes" id="UP000799770"/>
    </source>
</evidence>
<dbReference type="AlphaFoldDB" id="A0A6A5ZQ36"/>
<protein>
    <recommendedName>
        <fullName evidence="8">Cyclohexanone monooxygenase</fullName>
    </recommendedName>
</protein>
<dbReference type="PANTHER" id="PTHR43098:SF5">
    <property type="entry name" value="DUAL-FUNCTIONAL MONOOXYGENASE_METHYLTRANSFERASE PSOF"/>
    <property type="match status" value="1"/>
</dbReference>
<sequence length="571" mass="64170">MKAPQSLDALVVGAGFGGIYQLKLLLDQRLSVKVIDIAGDVGGTWYWNQYPGAMSDTESFLYRYSWDHEDLRNYPWNRHYLQGPEILAYLRHVVKRHEMRKHFQFNTELTKAVWDDSEGRWTVETSTGDVFKPKYLVTALGLLSKQNLPNIPGLNSFKGDIHHTARWPKGLDLRGKRVGVIGNGSTGVQVITAIAKDVKELVCFQRTPQYSVPSGDREVDPAYREDLNEKYAEVWAKAKESLFAFGFEESSRPTFSVSDEEREKIFEEAWQKGGGFRFMFWTFCDISYDEAANKAAADFIRRKISEIVKDPETARKLQPTDYHARRPLCDSGYYQQFNRPNVDLVDLKATPIVEITPNGIELSDGHICELDVIVFATGFDAVDGNYTRVAIQGRNGRSLKEHWADVGPTSYLGISVPDFPNMFMVLGPNGPFTNLPPTIETQVEFIADLIETAEESSTKGELADGLVSNGHPNGQLNGHSNGHVNGHNSTQTIEKKSGSQRVIEATPEAEQEWTELCDKLSANSLFRKTDSWIFGSNVEGKKPSVLFYFGGLANYRKALRDVVQNGLKGFR</sequence>
<keyword evidence="3" id="KW-0521">NADP</keyword>
<evidence type="ECO:0000256" key="2">
    <source>
        <dbReference type="ARBA" id="ARBA00022827"/>
    </source>
</evidence>
<keyword evidence="1" id="KW-0285">Flavoprotein</keyword>
<dbReference type="SUPFAM" id="SSF51905">
    <property type="entry name" value="FAD/NAD(P)-binding domain"/>
    <property type="match status" value="2"/>
</dbReference>
<dbReference type="InterPro" id="IPR020946">
    <property type="entry name" value="Flavin_mOase-like"/>
</dbReference>
<keyword evidence="7" id="KW-1185">Reference proteome</keyword>
<keyword evidence="4" id="KW-0560">Oxidoreductase</keyword>
<evidence type="ECO:0008006" key="8">
    <source>
        <dbReference type="Google" id="ProtNLM"/>
    </source>
</evidence>
<accession>A0A6A5ZQ36</accession>
<evidence type="ECO:0000256" key="3">
    <source>
        <dbReference type="ARBA" id="ARBA00022857"/>
    </source>
</evidence>
<dbReference type="EMBL" id="ML977313">
    <property type="protein sequence ID" value="KAF2120997.1"/>
    <property type="molecule type" value="Genomic_DNA"/>
</dbReference>
<evidence type="ECO:0000256" key="5">
    <source>
        <dbReference type="SAM" id="MobiDB-lite"/>
    </source>
</evidence>
<dbReference type="Proteomes" id="UP000799770">
    <property type="component" value="Unassembled WGS sequence"/>
</dbReference>